<keyword evidence="2" id="KW-1185">Reference proteome</keyword>
<evidence type="ECO:0000313" key="1">
    <source>
        <dbReference type="EMBL" id="EDX70617.1"/>
    </source>
</evidence>
<dbReference type="AlphaFoldDB" id="B4W5C2"/>
<dbReference type="OrthoDB" id="1257558at2"/>
<dbReference type="Proteomes" id="UP000003835">
    <property type="component" value="Unassembled WGS sequence"/>
</dbReference>
<organism evidence="1 2">
    <name type="scientific">Coleofasciculus chthonoplastes PCC 7420</name>
    <dbReference type="NCBI Taxonomy" id="118168"/>
    <lineage>
        <taxon>Bacteria</taxon>
        <taxon>Bacillati</taxon>
        <taxon>Cyanobacteriota</taxon>
        <taxon>Cyanophyceae</taxon>
        <taxon>Coleofasciculales</taxon>
        <taxon>Coleofasciculaceae</taxon>
        <taxon>Coleofasciculus</taxon>
    </lineage>
</organism>
<dbReference type="RefSeq" id="WP_006106601.1">
    <property type="nucleotide sequence ID" value="NZ_DS989886.1"/>
</dbReference>
<reference evidence="1 2" key="1">
    <citation type="submission" date="2008-07" db="EMBL/GenBank/DDBJ databases">
        <authorList>
            <person name="Tandeau de Marsac N."/>
            <person name="Ferriera S."/>
            <person name="Johnson J."/>
            <person name="Kravitz S."/>
            <person name="Beeson K."/>
            <person name="Sutton G."/>
            <person name="Rogers Y.-H."/>
            <person name="Friedman R."/>
            <person name="Frazier M."/>
            <person name="Venter J.C."/>
        </authorList>
    </citation>
    <scope>NUCLEOTIDE SEQUENCE [LARGE SCALE GENOMIC DNA]</scope>
    <source>
        <strain evidence="1 2">PCC 7420</strain>
    </source>
</reference>
<protein>
    <submittedName>
        <fullName evidence="1">Uncharacterized protein</fullName>
    </submittedName>
</protein>
<dbReference type="EMBL" id="DS989886">
    <property type="protein sequence ID" value="EDX70617.1"/>
    <property type="molecule type" value="Genomic_DNA"/>
</dbReference>
<name>B4W5C2_9CYAN</name>
<dbReference type="STRING" id="118168.MC7420_5992"/>
<proteinExistence type="predicted"/>
<dbReference type="HOGENOM" id="CLU_1346974_0_0_3"/>
<gene>
    <name evidence="1" type="ORF">MC7420_5992</name>
</gene>
<accession>B4W5C2</accession>
<evidence type="ECO:0000313" key="2">
    <source>
        <dbReference type="Proteomes" id="UP000003835"/>
    </source>
</evidence>
<sequence length="203" mass="23378">MPFFIQNVTKCAICDQVIDNRYDAAQLPYIHPKVSSSLAQLARRFVHRSCWREWKDANLFSTAAFNLAKEVNSHESALKIEFASDGLIVFWVAAMNSYRWQDFKLLVTIDIPVSEAFRMGNHIVSAFLEKDFHRTFLMGDYIWKIRRDDSENIEFTIKEGEQLADKFIVATDRHSCWVNAMKEIIAKGTQKVGEIPTVSTSGY</sequence>